<dbReference type="InterPro" id="IPR036388">
    <property type="entry name" value="WH-like_DNA-bd_sf"/>
</dbReference>
<dbReference type="InterPro" id="IPR036390">
    <property type="entry name" value="WH_DNA-bd_sf"/>
</dbReference>
<dbReference type="GO" id="GO:0016233">
    <property type="term" value="P:telomere capping"/>
    <property type="evidence" value="ECO:0007669"/>
    <property type="project" value="InterPro"/>
</dbReference>
<dbReference type="SUPFAM" id="SSF46785">
    <property type="entry name" value="Winged helix' DNA-binding domain"/>
    <property type="match status" value="1"/>
</dbReference>
<evidence type="ECO:0000256" key="5">
    <source>
        <dbReference type="ARBA" id="ARBA00022895"/>
    </source>
</evidence>
<proteinExistence type="evidence at transcript level"/>
<comment type="subunit">
    <text evidence="10">Component of the CST complex.</text>
</comment>
<dbReference type="PANTHER" id="PTHR13989:SF33">
    <property type="entry name" value="CST COMPLEX SUBUNIT STN1"/>
    <property type="match status" value="1"/>
</dbReference>
<evidence type="ECO:0000256" key="8">
    <source>
        <dbReference type="ARBA" id="ARBA00030039"/>
    </source>
</evidence>
<protein>
    <recommendedName>
        <fullName evidence="3 10">CST complex subunit STN1</fullName>
    </recommendedName>
    <alternativeName>
        <fullName evidence="9 10">Oligonucleotide/oligosaccharide-binding fold-containing protein 1</fullName>
    </alternativeName>
    <alternativeName>
        <fullName evidence="8 10">Suppressor of cdc thirteen homolog</fullName>
    </alternativeName>
</protein>
<dbReference type="GO" id="GO:0010833">
    <property type="term" value="P:telomere maintenance via telomere lengthening"/>
    <property type="evidence" value="ECO:0007669"/>
    <property type="project" value="UniProtKB-UniRule"/>
</dbReference>
<dbReference type="InterPro" id="IPR014647">
    <property type="entry name" value="Stn1"/>
</dbReference>
<dbReference type="InterPro" id="IPR042082">
    <property type="entry name" value="CST_Stn1_wHTH1_sf"/>
</dbReference>
<feature type="domain" description="Stn1 C-terminal" evidence="11">
    <location>
        <begin position="204"/>
        <end position="363"/>
    </location>
</feature>
<accession>V9L0B2</accession>
<organism evidence="12">
    <name type="scientific">Callorhinchus milii</name>
    <name type="common">Ghost shark</name>
    <dbReference type="NCBI Taxonomy" id="7868"/>
    <lineage>
        <taxon>Eukaryota</taxon>
        <taxon>Metazoa</taxon>
        <taxon>Chordata</taxon>
        <taxon>Craniata</taxon>
        <taxon>Vertebrata</taxon>
        <taxon>Chondrichthyes</taxon>
        <taxon>Holocephali</taxon>
        <taxon>Chimaeriformes</taxon>
        <taxon>Callorhinchidae</taxon>
        <taxon>Callorhinchus</taxon>
    </lineage>
</organism>
<comment type="subcellular location">
    <subcellularLocation>
        <location evidence="2">Chromosome</location>
        <location evidence="2">Telomere</location>
    </subcellularLocation>
    <subcellularLocation>
        <location evidence="1 10">Nucleus</location>
    </subcellularLocation>
</comment>
<evidence type="ECO:0000256" key="6">
    <source>
        <dbReference type="ARBA" id="ARBA00023125"/>
    </source>
</evidence>
<dbReference type="Gene3D" id="2.40.50.140">
    <property type="entry name" value="Nucleic acid-binding proteins"/>
    <property type="match status" value="1"/>
</dbReference>
<evidence type="ECO:0000256" key="7">
    <source>
        <dbReference type="ARBA" id="ARBA00023242"/>
    </source>
</evidence>
<dbReference type="InterPro" id="IPR015253">
    <property type="entry name" value="CST_STN1_C"/>
</dbReference>
<dbReference type="PANTHER" id="PTHR13989">
    <property type="entry name" value="REPLICATION PROTEIN A-RELATED"/>
    <property type="match status" value="1"/>
</dbReference>
<dbReference type="Gene3D" id="1.10.10.980">
    <property type="entry name" value="CST, Suppressor of Cdc13 homolog, complex subunit STN1, N-terminal domain"/>
    <property type="match status" value="1"/>
</dbReference>
<dbReference type="GO" id="GO:1990879">
    <property type="term" value="C:CST complex"/>
    <property type="evidence" value="ECO:0007669"/>
    <property type="project" value="InterPro"/>
</dbReference>
<keyword evidence="7 10" id="KW-0539">Nucleus</keyword>
<evidence type="ECO:0000256" key="3">
    <source>
        <dbReference type="ARBA" id="ARBA00017411"/>
    </source>
</evidence>
<dbReference type="Pfam" id="PF09170">
    <property type="entry name" value="STN1_2"/>
    <property type="match status" value="1"/>
</dbReference>
<dbReference type="InterPro" id="IPR040260">
    <property type="entry name" value="RFA2-like"/>
</dbReference>
<dbReference type="SUPFAM" id="SSF50249">
    <property type="entry name" value="Nucleic acid-binding proteins"/>
    <property type="match status" value="1"/>
</dbReference>
<dbReference type="InterPro" id="IPR012340">
    <property type="entry name" value="NA-bd_OB-fold"/>
</dbReference>
<dbReference type="Gene3D" id="1.10.10.10">
    <property type="entry name" value="Winged helix-like DNA-binding domain superfamily/Winged helix DNA-binding domain"/>
    <property type="match status" value="1"/>
</dbReference>
<evidence type="ECO:0000256" key="4">
    <source>
        <dbReference type="ARBA" id="ARBA00022454"/>
    </source>
</evidence>
<evidence type="ECO:0000313" key="12">
    <source>
        <dbReference type="EMBL" id="AFP04654.1"/>
    </source>
</evidence>
<evidence type="ECO:0000259" key="11">
    <source>
        <dbReference type="Pfam" id="PF09170"/>
    </source>
</evidence>
<evidence type="ECO:0000256" key="2">
    <source>
        <dbReference type="ARBA" id="ARBA00004574"/>
    </source>
</evidence>
<evidence type="ECO:0000256" key="1">
    <source>
        <dbReference type="ARBA" id="ARBA00004123"/>
    </source>
</evidence>
<keyword evidence="5 10" id="KW-0779">Telomere</keyword>
<name>V9L0B2_CALMI</name>
<reference evidence="12" key="1">
    <citation type="journal article" date="2014" name="Nature">
        <title>Elephant shark genome provides unique insights into gnathostome evolution.</title>
        <authorList>
            <consortium name="International Elephant Shark Genome Sequencing Consortium"/>
            <person name="Venkatesh B."/>
            <person name="Lee A.P."/>
            <person name="Ravi V."/>
            <person name="Maurya A.K."/>
            <person name="Lian M.M."/>
            <person name="Swann J.B."/>
            <person name="Ohta Y."/>
            <person name="Flajnik M.F."/>
            <person name="Sutoh Y."/>
            <person name="Kasahara M."/>
            <person name="Hoon S."/>
            <person name="Gangu V."/>
            <person name="Roy S.W."/>
            <person name="Irimia M."/>
            <person name="Korzh V."/>
            <person name="Kondrychyn I."/>
            <person name="Lim Z.W."/>
            <person name="Tay B.H."/>
            <person name="Tohari S."/>
            <person name="Kong K.W."/>
            <person name="Ho S."/>
            <person name="Lorente-Galdos B."/>
            <person name="Quilez J."/>
            <person name="Marques-Bonet T."/>
            <person name="Raney B.J."/>
            <person name="Ingham P.W."/>
            <person name="Tay A."/>
            <person name="Hillier L.W."/>
            <person name="Minx P."/>
            <person name="Boehm T."/>
            <person name="Wilson R.K."/>
            <person name="Brenner S."/>
            <person name="Warren W.C."/>
        </authorList>
    </citation>
    <scope>NUCLEOTIDE SEQUENCE</scope>
    <source>
        <tissue evidence="12">Brain</tissue>
    </source>
</reference>
<keyword evidence="4 10" id="KW-0158">Chromosome</keyword>
<dbReference type="AlphaFoldDB" id="V9L0B2"/>
<evidence type="ECO:0000256" key="10">
    <source>
        <dbReference type="PIRNR" id="PIRNR036950"/>
    </source>
</evidence>
<dbReference type="EMBL" id="JW872136">
    <property type="protein sequence ID" value="AFP04654.1"/>
    <property type="molecule type" value="mRNA"/>
</dbReference>
<sequence>METACEGGADTLPPELWGLDPVFAAFAKLYIRDILALREAPEIPGVFFYRSRPISKVDVLGIVVQKQEKERFYRYGVDDGTGVITCVCWKQGQVLAATEPGGCSHSHSGGGLEAGLRRLRHRAEQDSHLELGDVISARGRIKVFRDEREINCSLYNRVADTRCAAQISRMLELPQLYRTFYDKTFQIPPPSGAASGAKPSGAGLLLQEIKLFLKRSRVTNFHQHELEAITSLVALAHKHLLSQPSAQDPSGTQQGCSGAASRQIHTMFQEAIGLLQEEGVVFPKTASPDTLYLVTDEDQQLHSLTLEIIREDSGRPKGCPLLRVLRAVQSRHRVVSESALLRVLNTLECNSDIISTTDSHYIAV</sequence>
<keyword evidence="6 10" id="KW-0238">DNA-binding</keyword>
<comment type="function">
    <text evidence="10">Component of the CST complex. The CST complex binds single-stranded DNA with high affinity in a sequence-independent manner, while isolated subunits bind DNA with low affinity by themselves.</text>
</comment>
<evidence type="ECO:0000256" key="9">
    <source>
        <dbReference type="ARBA" id="ARBA00030852"/>
    </source>
</evidence>
<dbReference type="PIRSF" id="PIRSF036950">
    <property type="entry name" value="UCP036950"/>
    <property type="match status" value="1"/>
</dbReference>
<dbReference type="GO" id="GO:0043047">
    <property type="term" value="F:single-stranded telomeric DNA binding"/>
    <property type="evidence" value="ECO:0007669"/>
    <property type="project" value="UniProtKB-UniRule"/>
</dbReference>